<organism evidence="4 5">
    <name type="scientific">Rhizobium rhizoryzae</name>
    <dbReference type="NCBI Taxonomy" id="451876"/>
    <lineage>
        <taxon>Bacteria</taxon>
        <taxon>Pseudomonadati</taxon>
        <taxon>Pseudomonadota</taxon>
        <taxon>Alphaproteobacteria</taxon>
        <taxon>Hyphomicrobiales</taxon>
        <taxon>Rhizobiaceae</taxon>
        <taxon>Rhizobium/Agrobacterium group</taxon>
        <taxon>Rhizobium</taxon>
    </lineage>
</organism>
<reference evidence="4 5" key="1">
    <citation type="submission" date="2020-08" db="EMBL/GenBank/DDBJ databases">
        <title>Genomic Encyclopedia of Type Strains, Phase IV (KMG-IV): sequencing the most valuable type-strain genomes for metagenomic binning, comparative biology and taxonomic classification.</title>
        <authorList>
            <person name="Goeker M."/>
        </authorList>
    </citation>
    <scope>NUCLEOTIDE SEQUENCE [LARGE SCALE GENOMIC DNA]</scope>
    <source>
        <strain evidence="4 5">DSM 29514</strain>
    </source>
</reference>
<dbReference type="AlphaFoldDB" id="A0A7W6LJJ5"/>
<dbReference type="Proteomes" id="UP000519897">
    <property type="component" value="Unassembled WGS sequence"/>
</dbReference>
<sequence length="214" mass="23746">MTGIMMESASKPKTSSKLEAKRIRNRDAIKQAAWYVFAHHGLDGSTVRDIVAHSGISIGTFYNYYGTREAVFQELLADLTTEIRRRSNEARGKETELEAMLQSSYRGFLEFILGIEHALDFCARNQHHIRSYLFKLSATTGIVDDLILDLQRTLPNNSFGQGELKQIATLIVANGLELLLQSRDEAEADIFTASVLLVRVLVGGIANLGSGNQN</sequence>
<dbReference type="InterPro" id="IPR001647">
    <property type="entry name" value="HTH_TetR"/>
</dbReference>
<name>A0A7W6LJJ5_9HYPH</name>
<dbReference type="PROSITE" id="PS50977">
    <property type="entry name" value="HTH_TETR_2"/>
    <property type="match status" value="1"/>
</dbReference>
<feature type="domain" description="HTH tetR-type" evidence="3">
    <location>
        <begin position="23"/>
        <end position="83"/>
    </location>
</feature>
<evidence type="ECO:0000256" key="2">
    <source>
        <dbReference type="PROSITE-ProRule" id="PRU00335"/>
    </source>
</evidence>
<dbReference type="Gene3D" id="1.10.10.60">
    <property type="entry name" value="Homeodomain-like"/>
    <property type="match status" value="1"/>
</dbReference>
<comment type="caution">
    <text evidence="4">The sequence shown here is derived from an EMBL/GenBank/DDBJ whole genome shotgun (WGS) entry which is preliminary data.</text>
</comment>
<evidence type="ECO:0000313" key="5">
    <source>
        <dbReference type="Proteomes" id="UP000519897"/>
    </source>
</evidence>
<feature type="DNA-binding region" description="H-T-H motif" evidence="2">
    <location>
        <begin position="46"/>
        <end position="65"/>
    </location>
</feature>
<keyword evidence="5" id="KW-1185">Reference proteome</keyword>
<dbReference type="Pfam" id="PF00440">
    <property type="entry name" value="TetR_N"/>
    <property type="match status" value="1"/>
</dbReference>
<evidence type="ECO:0000313" key="4">
    <source>
        <dbReference type="EMBL" id="MBB4145534.1"/>
    </source>
</evidence>
<dbReference type="SUPFAM" id="SSF46689">
    <property type="entry name" value="Homeodomain-like"/>
    <property type="match status" value="1"/>
</dbReference>
<dbReference type="InterPro" id="IPR050624">
    <property type="entry name" value="HTH-type_Tx_Regulator"/>
</dbReference>
<dbReference type="PANTHER" id="PTHR43479:SF11">
    <property type="entry name" value="ACREF_ENVCD OPERON REPRESSOR-RELATED"/>
    <property type="match status" value="1"/>
</dbReference>
<evidence type="ECO:0000256" key="1">
    <source>
        <dbReference type="ARBA" id="ARBA00023125"/>
    </source>
</evidence>
<dbReference type="EMBL" id="JACIEC010000008">
    <property type="protein sequence ID" value="MBB4145534.1"/>
    <property type="molecule type" value="Genomic_DNA"/>
</dbReference>
<dbReference type="Gene3D" id="1.10.357.10">
    <property type="entry name" value="Tetracycline Repressor, domain 2"/>
    <property type="match status" value="1"/>
</dbReference>
<evidence type="ECO:0000259" key="3">
    <source>
        <dbReference type="PROSITE" id="PS50977"/>
    </source>
</evidence>
<dbReference type="InterPro" id="IPR009057">
    <property type="entry name" value="Homeodomain-like_sf"/>
</dbReference>
<dbReference type="PANTHER" id="PTHR43479">
    <property type="entry name" value="ACREF/ENVCD OPERON REPRESSOR-RELATED"/>
    <property type="match status" value="1"/>
</dbReference>
<protein>
    <submittedName>
        <fullName evidence="4">AcrR family transcriptional regulator</fullName>
    </submittedName>
</protein>
<gene>
    <name evidence="4" type="ORF">GGQ72_004098</name>
</gene>
<proteinExistence type="predicted"/>
<accession>A0A7W6LJJ5</accession>
<dbReference type="RefSeq" id="WP_156379362.1">
    <property type="nucleotide sequence ID" value="NZ_CP049249.1"/>
</dbReference>
<keyword evidence="1 2" id="KW-0238">DNA-binding</keyword>
<dbReference type="GO" id="GO:0003677">
    <property type="term" value="F:DNA binding"/>
    <property type="evidence" value="ECO:0007669"/>
    <property type="project" value="UniProtKB-UniRule"/>
</dbReference>